<dbReference type="InterPro" id="IPR037923">
    <property type="entry name" value="HTH-like"/>
</dbReference>
<dbReference type="AlphaFoldDB" id="A0A1M5IQP0"/>
<dbReference type="SMART" id="SM00342">
    <property type="entry name" value="HTH_ARAC"/>
    <property type="match status" value="1"/>
</dbReference>
<name>A0A1M5IQP0_9FLAO</name>
<dbReference type="GO" id="GO:0043565">
    <property type="term" value="F:sequence-specific DNA binding"/>
    <property type="evidence" value="ECO:0007669"/>
    <property type="project" value="InterPro"/>
</dbReference>
<keyword evidence="1" id="KW-0805">Transcription regulation</keyword>
<proteinExistence type="predicted"/>
<dbReference type="PRINTS" id="PR00032">
    <property type="entry name" value="HTHARAC"/>
</dbReference>
<evidence type="ECO:0000313" key="6">
    <source>
        <dbReference type="Proteomes" id="UP000184532"/>
    </source>
</evidence>
<dbReference type="InterPro" id="IPR009057">
    <property type="entry name" value="Homeodomain-like_sf"/>
</dbReference>
<reference evidence="6" key="1">
    <citation type="submission" date="2016-11" db="EMBL/GenBank/DDBJ databases">
        <authorList>
            <person name="Varghese N."/>
            <person name="Submissions S."/>
        </authorList>
    </citation>
    <scope>NUCLEOTIDE SEQUENCE [LARGE SCALE GENOMIC DNA]</scope>
    <source>
        <strain evidence="6">DSM 22638</strain>
    </source>
</reference>
<dbReference type="Gene3D" id="1.10.10.60">
    <property type="entry name" value="Homeodomain-like"/>
    <property type="match status" value="2"/>
</dbReference>
<sequence>MRFFTTNRIRNHMKILTKGEYYGSQNSESSFNGVLLSQYTYLTDRTDWHYHENPYFMYVLSGNMKDCNTKTSTQCPAGSLMFNNWQEPHYGSKHSDRASGFHLEFEKDWLAKNGIVIDLWEGSQLIQNPKLHFLFANIYREFVMSDKLSPVTVEVLLLQVCDALSHVKQSNANENPEWVANLKEILHYDTSELSLHYLSKELNVHPVHLSRAASKYLSMGLGEYIRQQKLKKAFPLLLDLSHSLTEIAYQTGFSDQSHFNRVFKRYFGTNPKAYRKMMMKSF</sequence>
<dbReference type="STRING" id="570519.SAMN04488116_0855"/>
<dbReference type="InterPro" id="IPR020449">
    <property type="entry name" value="Tscrpt_reg_AraC-type_HTH"/>
</dbReference>
<dbReference type="SUPFAM" id="SSF51215">
    <property type="entry name" value="Regulatory protein AraC"/>
    <property type="match status" value="1"/>
</dbReference>
<accession>A0A1M5IQP0</accession>
<dbReference type="SUPFAM" id="SSF46689">
    <property type="entry name" value="Homeodomain-like"/>
    <property type="match status" value="1"/>
</dbReference>
<evidence type="ECO:0000256" key="1">
    <source>
        <dbReference type="ARBA" id="ARBA00023015"/>
    </source>
</evidence>
<dbReference type="InterPro" id="IPR018060">
    <property type="entry name" value="HTH_AraC"/>
</dbReference>
<organism evidence="5 6">
    <name type="scientific">Flagellimonas flava</name>
    <dbReference type="NCBI Taxonomy" id="570519"/>
    <lineage>
        <taxon>Bacteria</taxon>
        <taxon>Pseudomonadati</taxon>
        <taxon>Bacteroidota</taxon>
        <taxon>Flavobacteriia</taxon>
        <taxon>Flavobacteriales</taxon>
        <taxon>Flavobacteriaceae</taxon>
        <taxon>Flagellimonas</taxon>
    </lineage>
</organism>
<dbReference type="Proteomes" id="UP000184532">
    <property type="component" value="Unassembled WGS sequence"/>
</dbReference>
<evidence type="ECO:0000256" key="2">
    <source>
        <dbReference type="ARBA" id="ARBA00023125"/>
    </source>
</evidence>
<feature type="domain" description="HTH araC/xylS-type" evidence="4">
    <location>
        <begin position="180"/>
        <end position="277"/>
    </location>
</feature>
<evidence type="ECO:0000259" key="4">
    <source>
        <dbReference type="PROSITE" id="PS01124"/>
    </source>
</evidence>
<gene>
    <name evidence="5" type="ORF">SAMN04488116_0855</name>
</gene>
<keyword evidence="6" id="KW-1185">Reference proteome</keyword>
<evidence type="ECO:0000313" key="5">
    <source>
        <dbReference type="EMBL" id="SHG30349.1"/>
    </source>
</evidence>
<dbReference type="GO" id="GO:0003700">
    <property type="term" value="F:DNA-binding transcription factor activity"/>
    <property type="evidence" value="ECO:0007669"/>
    <property type="project" value="InterPro"/>
</dbReference>
<dbReference type="Pfam" id="PF12833">
    <property type="entry name" value="HTH_18"/>
    <property type="match status" value="1"/>
</dbReference>
<protein>
    <submittedName>
        <fullName evidence="5">Helix-turn-helix domain-containing protein</fullName>
    </submittedName>
</protein>
<dbReference type="PROSITE" id="PS01124">
    <property type="entry name" value="HTH_ARAC_FAMILY_2"/>
    <property type="match status" value="1"/>
</dbReference>
<dbReference type="PANTHER" id="PTHR43280:SF2">
    <property type="entry name" value="HTH-TYPE TRANSCRIPTIONAL REGULATOR EXSA"/>
    <property type="match status" value="1"/>
</dbReference>
<dbReference type="EMBL" id="FQWL01000001">
    <property type="protein sequence ID" value="SHG30349.1"/>
    <property type="molecule type" value="Genomic_DNA"/>
</dbReference>
<dbReference type="PANTHER" id="PTHR43280">
    <property type="entry name" value="ARAC-FAMILY TRANSCRIPTIONAL REGULATOR"/>
    <property type="match status" value="1"/>
</dbReference>
<evidence type="ECO:0000256" key="3">
    <source>
        <dbReference type="ARBA" id="ARBA00023163"/>
    </source>
</evidence>
<keyword evidence="3" id="KW-0804">Transcription</keyword>
<keyword evidence="2" id="KW-0238">DNA-binding</keyword>